<dbReference type="AlphaFoldDB" id="A0A7G2CL08"/>
<dbReference type="VEuPathDB" id="TriTrypDB:ADEAN_000802800"/>
<keyword evidence="2" id="KW-1185">Reference proteome</keyword>
<evidence type="ECO:0008006" key="3">
    <source>
        <dbReference type="Google" id="ProtNLM"/>
    </source>
</evidence>
<reference evidence="1 2" key="1">
    <citation type="submission" date="2020-08" db="EMBL/GenBank/DDBJ databases">
        <authorList>
            <person name="Newling K."/>
            <person name="Davey J."/>
            <person name="Forrester S."/>
        </authorList>
    </citation>
    <scope>NUCLEOTIDE SEQUENCE [LARGE SCALE GENOMIC DNA]</scope>
    <source>
        <strain evidence="2">Crithidia deanei Carvalho (ATCC PRA-265)</strain>
    </source>
</reference>
<gene>
    <name evidence="1" type="ORF">ADEAN_000802800</name>
</gene>
<organism evidence="1 2">
    <name type="scientific">Angomonas deanei</name>
    <dbReference type="NCBI Taxonomy" id="59799"/>
    <lineage>
        <taxon>Eukaryota</taxon>
        <taxon>Discoba</taxon>
        <taxon>Euglenozoa</taxon>
        <taxon>Kinetoplastea</taxon>
        <taxon>Metakinetoplastina</taxon>
        <taxon>Trypanosomatida</taxon>
        <taxon>Trypanosomatidae</taxon>
        <taxon>Strigomonadinae</taxon>
        <taxon>Angomonas</taxon>
    </lineage>
</organism>
<protein>
    <recommendedName>
        <fullName evidence="3">IMS import disulfide relay-system CHCH-CHCH-like Cx9C domain-containing protein</fullName>
    </recommendedName>
</protein>
<dbReference type="PROSITE" id="PS51808">
    <property type="entry name" value="CHCH"/>
    <property type="match status" value="1"/>
</dbReference>
<evidence type="ECO:0000313" key="2">
    <source>
        <dbReference type="Proteomes" id="UP000515908"/>
    </source>
</evidence>
<proteinExistence type="predicted"/>
<sequence length="71" mass="8234">MEGNFYVSDIVIDQPINSRYGKAYAKCPHEAQRYGTCLEMGEINRNLAHNMCVEERKALRECVDKHLKMKS</sequence>
<dbReference type="OrthoDB" id="3821113at2759"/>
<name>A0A7G2CL08_9TRYP</name>
<evidence type="ECO:0000313" key="1">
    <source>
        <dbReference type="EMBL" id="CAD2220506.1"/>
    </source>
</evidence>
<dbReference type="EMBL" id="LR877161">
    <property type="protein sequence ID" value="CAD2220506.1"/>
    <property type="molecule type" value="Genomic_DNA"/>
</dbReference>
<dbReference type="Proteomes" id="UP000515908">
    <property type="component" value="Chromosome 17"/>
</dbReference>
<accession>A0A7G2CL08</accession>